<dbReference type="Proteomes" id="UP000521943">
    <property type="component" value="Unassembled WGS sequence"/>
</dbReference>
<feature type="compositionally biased region" description="Basic residues" evidence="1">
    <location>
        <begin position="626"/>
        <end position="635"/>
    </location>
</feature>
<organism evidence="2 3">
    <name type="scientific">Ephemerocybe angulata</name>
    <dbReference type="NCBI Taxonomy" id="980116"/>
    <lineage>
        <taxon>Eukaryota</taxon>
        <taxon>Fungi</taxon>
        <taxon>Dikarya</taxon>
        <taxon>Basidiomycota</taxon>
        <taxon>Agaricomycotina</taxon>
        <taxon>Agaricomycetes</taxon>
        <taxon>Agaricomycetidae</taxon>
        <taxon>Agaricales</taxon>
        <taxon>Agaricineae</taxon>
        <taxon>Psathyrellaceae</taxon>
        <taxon>Ephemerocybe</taxon>
    </lineage>
</organism>
<proteinExistence type="predicted"/>
<comment type="caution">
    <text evidence="2">The sequence shown here is derived from an EMBL/GenBank/DDBJ whole genome shotgun (WGS) entry which is preliminary data.</text>
</comment>
<accession>A0A8H6IJZ8</accession>
<feature type="region of interest" description="Disordered" evidence="1">
    <location>
        <begin position="613"/>
        <end position="643"/>
    </location>
</feature>
<feature type="compositionally biased region" description="Basic and acidic residues" evidence="1">
    <location>
        <begin position="86"/>
        <end position="98"/>
    </location>
</feature>
<keyword evidence="3" id="KW-1185">Reference proteome</keyword>
<dbReference type="EMBL" id="JACGCI010000002">
    <property type="protein sequence ID" value="KAF6765702.1"/>
    <property type="molecule type" value="Genomic_DNA"/>
</dbReference>
<protein>
    <submittedName>
        <fullName evidence="2">Uncharacterized protein</fullName>
    </submittedName>
</protein>
<feature type="compositionally biased region" description="Low complexity" evidence="1">
    <location>
        <begin position="187"/>
        <end position="197"/>
    </location>
</feature>
<feature type="compositionally biased region" description="Polar residues" evidence="1">
    <location>
        <begin position="50"/>
        <end position="69"/>
    </location>
</feature>
<evidence type="ECO:0000256" key="1">
    <source>
        <dbReference type="SAM" id="MobiDB-lite"/>
    </source>
</evidence>
<reference evidence="2 3" key="1">
    <citation type="submission" date="2020-07" db="EMBL/GenBank/DDBJ databases">
        <title>Comparative genomics of pyrophilous fungi reveals a link between fire events and developmental genes.</title>
        <authorList>
            <consortium name="DOE Joint Genome Institute"/>
            <person name="Steindorff A.S."/>
            <person name="Carver A."/>
            <person name="Calhoun S."/>
            <person name="Stillman K."/>
            <person name="Liu H."/>
            <person name="Lipzen A."/>
            <person name="Pangilinan J."/>
            <person name="Labutti K."/>
            <person name="Bruns T.D."/>
            <person name="Grigoriev I.V."/>
        </authorList>
    </citation>
    <scope>NUCLEOTIDE SEQUENCE [LARGE SCALE GENOMIC DNA]</scope>
    <source>
        <strain evidence="2 3">CBS 144469</strain>
    </source>
</reference>
<name>A0A8H6IJZ8_9AGAR</name>
<dbReference type="AlphaFoldDB" id="A0A8H6IJZ8"/>
<feature type="compositionally biased region" description="Polar residues" evidence="1">
    <location>
        <begin position="7"/>
        <end position="16"/>
    </location>
</feature>
<feature type="compositionally biased region" description="Polar residues" evidence="1">
    <location>
        <begin position="115"/>
        <end position="124"/>
    </location>
</feature>
<sequence length="643" mass="68876">MAKTDANKANSSTKGSASKYHHPDATANRPSTRAVSYSKAAQAGLLAKPNFTSSQADSANQIQPSSSLSEYGFYSTPTKPPTGKGEALKKPVPAKKDLTPLSQMAPPNNKKRQQTEISGGTTSPAVPAKRAFIDDNAMDITPDGAGDHPASLPGAGDPQYVSSQDDDDDGDDHPGMALSQALATQGSISSASSSSSSKTQMTDEYAGYFDDGDFAIDEDDLPMEVIKGDIKGKGREYQPPAGAFADATPTATTKATPNEDVKPVIPKAALDEDNALFDAITNPTKPSEDTGIYVDPYALIPNPPGGWGKPALDGKQLRKRLTTESIRIVETAEGERVFATIFWDVDTNEDIIRGELLHAVLSKFLGADAKIIITAMRMTDYVVGFRAAVLVLISGLSVLNKFRCIEQGTFATAKGAFHIIDHDIPIMDYIMHFKDLALRPSADPAEAERKVQEMIIEKLRSISALNTLIAEHGDALKHVAPDNRLKSFLSSVRASVFEAANKNQQMIPIWSIYIRSFTTDEEIHAKFVAAMKKLSYDSVGSIQGKIKAAADDWHCNSCKAVDHPTGLCPMLRAPGYVDINFADPHHAVTGNVNNAYPPTASFFDIAEQEGRASGPVGGYEPNAYGRRGRGGRGGRGRGSGRGF</sequence>
<dbReference type="OrthoDB" id="3061445at2759"/>
<evidence type="ECO:0000313" key="3">
    <source>
        <dbReference type="Proteomes" id="UP000521943"/>
    </source>
</evidence>
<feature type="region of interest" description="Disordered" evidence="1">
    <location>
        <begin position="1"/>
        <end position="200"/>
    </location>
</feature>
<gene>
    <name evidence="2" type="ORF">DFP72DRAFT_1108631</name>
</gene>
<evidence type="ECO:0000313" key="2">
    <source>
        <dbReference type="EMBL" id="KAF6765702.1"/>
    </source>
</evidence>